<feature type="transmembrane region" description="Helical" evidence="1">
    <location>
        <begin position="34"/>
        <end position="52"/>
    </location>
</feature>
<protein>
    <submittedName>
        <fullName evidence="2">Uncharacterized protein</fullName>
    </submittedName>
</protein>
<feature type="transmembrane region" description="Helical" evidence="1">
    <location>
        <begin position="64"/>
        <end position="87"/>
    </location>
</feature>
<dbReference type="EMBL" id="FOTC01000001">
    <property type="protein sequence ID" value="SFK67502.1"/>
    <property type="molecule type" value="Genomic_DNA"/>
</dbReference>
<accession>A0A1I4BF67</accession>
<sequence length="156" mass="17498">MTDTTNSNGVILAALATLVVMLGAMLLGGTVGQVLFSYTIITFFGLYLLLGVQSTAERYEWAPFLTLAGALVGILAVVFAALWYFHFQNPTYTDPTYWLGFPRATAIVVYALWMPPALLLMFAYPYLFERFIWHEDQAERFEQMERTPTSATTGDD</sequence>
<keyword evidence="1" id="KW-0812">Transmembrane</keyword>
<evidence type="ECO:0000313" key="3">
    <source>
        <dbReference type="Proteomes" id="UP000199607"/>
    </source>
</evidence>
<dbReference type="STRING" id="553466.SAMN04487950_0524"/>
<dbReference type="Proteomes" id="UP000199607">
    <property type="component" value="Unassembled WGS sequence"/>
</dbReference>
<organism evidence="2 3">
    <name type="scientific">Halogranum rubrum</name>
    <dbReference type="NCBI Taxonomy" id="553466"/>
    <lineage>
        <taxon>Archaea</taxon>
        <taxon>Methanobacteriati</taxon>
        <taxon>Methanobacteriota</taxon>
        <taxon>Stenosarchaea group</taxon>
        <taxon>Halobacteria</taxon>
        <taxon>Halobacteriales</taxon>
        <taxon>Haloferacaceae</taxon>
    </lineage>
</organism>
<dbReference type="RefSeq" id="WP_089865334.1">
    <property type="nucleotide sequence ID" value="NZ_FOTC01000001.1"/>
</dbReference>
<feature type="transmembrane region" description="Helical" evidence="1">
    <location>
        <begin position="107"/>
        <end position="127"/>
    </location>
</feature>
<dbReference type="AlphaFoldDB" id="A0A1I4BF67"/>
<reference evidence="3" key="1">
    <citation type="submission" date="2016-10" db="EMBL/GenBank/DDBJ databases">
        <authorList>
            <person name="Varghese N."/>
            <person name="Submissions S."/>
        </authorList>
    </citation>
    <scope>NUCLEOTIDE SEQUENCE [LARGE SCALE GENOMIC DNA]</scope>
    <source>
        <strain evidence="3">CGMCC 1.7738</strain>
    </source>
</reference>
<name>A0A1I4BF67_9EURY</name>
<keyword evidence="3" id="KW-1185">Reference proteome</keyword>
<keyword evidence="1" id="KW-0472">Membrane</keyword>
<proteinExistence type="predicted"/>
<gene>
    <name evidence="2" type="ORF">SAMN04487950_0524</name>
</gene>
<keyword evidence="1" id="KW-1133">Transmembrane helix</keyword>
<evidence type="ECO:0000313" key="2">
    <source>
        <dbReference type="EMBL" id="SFK67502.1"/>
    </source>
</evidence>
<evidence type="ECO:0000256" key="1">
    <source>
        <dbReference type="SAM" id="Phobius"/>
    </source>
</evidence>
<feature type="transmembrane region" description="Helical" evidence="1">
    <location>
        <begin position="9"/>
        <end position="28"/>
    </location>
</feature>